<comment type="caution">
    <text evidence="1">The sequence shown here is derived from an EMBL/GenBank/DDBJ whole genome shotgun (WGS) entry which is preliminary data.</text>
</comment>
<accession>A0A175R9T6</accession>
<gene>
    <name evidence="1" type="ORF">NS226_07230</name>
</gene>
<evidence type="ECO:0000313" key="1">
    <source>
        <dbReference type="EMBL" id="KTQ96584.1"/>
    </source>
</evidence>
<sequence length="192" mass="20966">MEEPICSALGRIKVVCRLADDIEVRQDEANGEAVRLPADELDPFLFMIEEARRAVSALSELYQSTWAAEAASEVNALEQARAAKLTGDLEHEELRALICQHRAAAIAYDAAAANAGELDAPPEAAELLDIKAVQWKEASAALLSWRPSTCAGNADRIRYLFHDENGIWKDCRPTEDELTMLFASMAEVGHGG</sequence>
<dbReference type="AlphaFoldDB" id="A0A175R9T6"/>
<protein>
    <submittedName>
        <fullName evidence="1">Uncharacterized protein</fullName>
    </submittedName>
</protein>
<evidence type="ECO:0000313" key="2">
    <source>
        <dbReference type="Proteomes" id="UP000078272"/>
    </source>
</evidence>
<organism evidence="1 2">
    <name type="scientific">Aureimonas ureilytica</name>
    <dbReference type="NCBI Taxonomy" id="401562"/>
    <lineage>
        <taxon>Bacteria</taxon>
        <taxon>Pseudomonadati</taxon>
        <taxon>Pseudomonadota</taxon>
        <taxon>Alphaproteobacteria</taxon>
        <taxon>Hyphomicrobiales</taxon>
        <taxon>Aurantimonadaceae</taxon>
        <taxon>Aureimonas</taxon>
    </lineage>
</organism>
<dbReference type="EMBL" id="LDPZ01000014">
    <property type="protein sequence ID" value="KTQ96584.1"/>
    <property type="molecule type" value="Genomic_DNA"/>
</dbReference>
<dbReference type="PATRIC" id="fig|401562.3.peg.747"/>
<name>A0A175R9T6_9HYPH</name>
<proteinExistence type="predicted"/>
<dbReference type="Proteomes" id="UP000078272">
    <property type="component" value="Unassembled WGS sequence"/>
</dbReference>
<reference evidence="1 2" key="1">
    <citation type="journal article" date="2016" name="Front. Microbiol.">
        <title>Genomic Resource of Rice Seed Associated Bacteria.</title>
        <authorList>
            <person name="Midha S."/>
            <person name="Bansal K."/>
            <person name="Sharma S."/>
            <person name="Kumar N."/>
            <person name="Patil P.P."/>
            <person name="Chaudhry V."/>
            <person name="Patil P.B."/>
        </authorList>
    </citation>
    <scope>NUCLEOTIDE SEQUENCE [LARGE SCALE GENOMIC DNA]</scope>
    <source>
        <strain evidence="1 2">NS226</strain>
    </source>
</reference>